<dbReference type="Proteomes" id="UP000235672">
    <property type="component" value="Unassembled WGS sequence"/>
</dbReference>
<dbReference type="AlphaFoldDB" id="A0A2J6QL20"/>
<evidence type="ECO:0000256" key="1">
    <source>
        <dbReference type="SAM" id="MobiDB-lite"/>
    </source>
</evidence>
<dbReference type="Gene3D" id="3.40.50.1220">
    <property type="entry name" value="TPP-binding domain"/>
    <property type="match status" value="1"/>
</dbReference>
<dbReference type="OrthoDB" id="2919105at2759"/>
<organism evidence="2 3">
    <name type="scientific">Hyaloscypha hepaticicola</name>
    <dbReference type="NCBI Taxonomy" id="2082293"/>
    <lineage>
        <taxon>Eukaryota</taxon>
        <taxon>Fungi</taxon>
        <taxon>Dikarya</taxon>
        <taxon>Ascomycota</taxon>
        <taxon>Pezizomycotina</taxon>
        <taxon>Leotiomycetes</taxon>
        <taxon>Helotiales</taxon>
        <taxon>Hyaloscyphaceae</taxon>
        <taxon>Hyaloscypha</taxon>
    </lineage>
</organism>
<dbReference type="SUPFAM" id="SSF52467">
    <property type="entry name" value="DHS-like NAD/FAD-binding domain"/>
    <property type="match status" value="1"/>
</dbReference>
<evidence type="ECO:0000313" key="2">
    <source>
        <dbReference type="EMBL" id="PMD26963.1"/>
    </source>
</evidence>
<evidence type="ECO:0000313" key="3">
    <source>
        <dbReference type="Proteomes" id="UP000235672"/>
    </source>
</evidence>
<dbReference type="InterPro" id="IPR029035">
    <property type="entry name" value="DHS-like_NAD/FAD-binding_dom"/>
</dbReference>
<sequence length="179" mass="19835">MWQFDRGSQVREEAGSLQTPREPVDNFGRLRELVRSSEKIVVISGAGISVSTSFDRSLYSSSEEITSFHSTYASIVELIKPDTGYITGFVTISHIYSKVPIRYTIKGPHPDDKEILETAEHDLRLCPELVLIVGTKLAIPGARSIAADFYHAVRSVSGASFWINKEVRSQWGLDCSSGI</sequence>
<feature type="region of interest" description="Disordered" evidence="1">
    <location>
        <begin position="1"/>
        <end position="23"/>
    </location>
</feature>
<gene>
    <name evidence="2" type="ORF">NA56DRAFT_725729</name>
</gene>
<accession>A0A2J6QL20</accession>
<protein>
    <recommendedName>
        <fullName evidence="4">DHS-like NAD/FAD-binding domain-containing protein</fullName>
    </recommendedName>
</protein>
<evidence type="ECO:0008006" key="4">
    <source>
        <dbReference type="Google" id="ProtNLM"/>
    </source>
</evidence>
<keyword evidence="3" id="KW-1185">Reference proteome</keyword>
<proteinExistence type="predicted"/>
<dbReference type="EMBL" id="KZ613466">
    <property type="protein sequence ID" value="PMD26963.1"/>
    <property type="molecule type" value="Genomic_DNA"/>
</dbReference>
<name>A0A2J6QL20_9HELO</name>
<reference evidence="2 3" key="1">
    <citation type="submission" date="2016-05" db="EMBL/GenBank/DDBJ databases">
        <title>A degradative enzymes factory behind the ericoid mycorrhizal symbiosis.</title>
        <authorList>
            <consortium name="DOE Joint Genome Institute"/>
            <person name="Martino E."/>
            <person name="Morin E."/>
            <person name="Grelet G."/>
            <person name="Kuo A."/>
            <person name="Kohler A."/>
            <person name="Daghino S."/>
            <person name="Barry K."/>
            <person name="Choi C."/>
            <person name="Cichocki N."/>
            <person name="Clum A."/>
            <person name="Copeland A."/>
            <person name="Hainaut M."/>
            <person name="Haridas S."/>
            <person name="Labutti K."/>
            <person name="Lindquist E."/>
            <person name="Lipzen A."/>
            <person name="Khouja H.-R."/>
            <person name="Murat C."/>
            <person name="Ohm R."/>
            <person name="Olson A."/>
            <person name="Spatafora J."/>
            <person name="Veneault-Fourrey C."/>
            <person name="Henrissat B."/>
            <person name="Grigoriev I."/>
            <person name="Martin F."/>
            <person name="Perotto S."/>
        </authorList>
    </citation>
    <scope>NUCLEOTIDE SEQUENCE [LARGE SCALE GENOMIC DNA]</scope>
    <source>
        <strain evidence="2 3">UAMH 7357</strain>
    </source>
</reference>
<dbReference type="STRING" id="1745343.A0A2J6QL20"/>